<dbReference type="Gene3D" id="3.40.50.300">
    <property type="entry name" value="P-loop containing nucleotide triphosphate hydrolases"/>
    <property type="match status" value="2"/>
</dbReference>
<dbReference type="SUPFAM" id="SSF52540">
    <property type="entry name" value="P-loop containing nucleoside triphosphate hydrolases"/>
    <property type="match status" value="1"/>
</dbReference>
<dbReference type="Pfam" id="PF13538">
    <property type="entry name" value="UvrD_C_2"/>
    <property type="match status" value="1"/>
</dbReference>
<dbReference type="Pfam" id="PF13245">
    <property type="entry name" value="AAA_19"/>
    <property type="match status" value="1"/>
</dbReference>
<dbReference type="InterPro" id="IPR027417">
    <property type="entry name" value="P-loop_NTPase"/>
</dbReference>
<accession>A0A4Q7NHG7</accession>
<dbReference type="PANTHER" id="PTHR11070:SF2">
    <property type="entry name" value="ATP-DEPENDENT DNA HELICASE SRS2"/>
    <property type="match status" value="1"/>
</dbReference>
<proteinExistence type="predicted"/>
<evidence type="ECO:0000256" key="1">
    <source>
        <dbReference type="ARBA" id="ARBA00034923"/>
    </source>
</evidence>
<evidence type="ECO:0000259" key="2">
    <source>
        <dbReference type="Pfam" id="PF13538"/>
    </source>
</evidence>
<sequence length="548" mass="60668">MARIVPDGWREINATGAARREIETLATLERGLPDSYTVYHAVHWTNVEHGFSVYGDIDFAIVNAAGDLLLIEQVSGFLEETADGLCKKYPSHSTNVPIQIARQLAVLRGRLARRPHLDAIRVEYLLYCPDYSVRHPETAGLSSERIVDAAERDRLCAVIQLALPQAPATQAAPAVRRFLDDIIQLEPDANALVGQARALVTRISGGLAHWARRLEFEPFRLRVIGTAGSGKTQLAHAEFRAAIDAGRRPLYVCFNRPLADHFNGIAPEGGLACTFHTLCDKVLHAAGQPVDFSGPDAFTTLVARAAREAVPEHLRFDTIIIDEGQDFSDEWRDQILRHAREHARMVWLEDPMQNLYGKPAVHLPDWVTLRAQSNYRSPRSIVKLLDRLLPDDQHIEPRGPIAAGGLGVLVYDNEAELLAHTKKAISQCLAAGFKRADIAVVSFRGRESSAVLGQTQLGPHAMRTFTGRYDLFGKPEFSEGEVLMESVYRFKGQAAPAVVFTEVDFDHLDERTARKLFVGATRAMLRLELVVSRHAMEHGLGAILESAS</sequence>
<dbReference type="GO" id="GO:0000725">
    <property type="term" value="P:recombinational repair"/>
    <property type="evidence" value="ECO:0007669"/>
    <property type="project" value="TreeGrafter"/>
</dbReference>
<dbReference type="PANTHER" id="PTHR11070">
    <property type="entry name" value="UVRD / RECB / PCRA DNA HELICASE FAMILY MEMBER"/>
    <property type="match status" value="1"/>
</dbReference>
<dbReference type="Proteomes" id="UP000292445">
    <property type="component" value="Unassembled WGS sequence"/>
</dbReference>
<dbReference type="InterPro" id="IPR000212">
    <property type="entry name" value="DNA_helicase_UvrD/REP"/>
</dbReference>
<dbReference type="EMBL" id="SGXC01000001">
    <property type="protein sequence ID" value="RZS84415.1"/>
    <property type="molecule type" value="Genomic_DNA"/>
</dbReference>
<feature type="domain" description="UvrD-like helicase C-terminal" evidence="2">
    <location>
        <begin position="486"/>
        <end position="527"/>
    </location>
</feature>
<dbReference type="AlphaFoldDB" id="A0A4Q7NHG7"/>
<comment type="caution">
    <text evidence="3">The sequence shown here is derived from an EMBL/GenBank/DDBJ whole genome shotgun (WGS) entry which is preliminary data.</text>
</comment>
<name>A0A4Q7NHG7_9BURK</name>
<reference evidence="3 4" key="1">
    <citation type="submission" date="2019-02" db="EMBL/GenBank/DDBJ databases">
        <title>Genomic Encyclopedia of Type Strains, Phase IV (KMG-IV): sequencing the most valuable type-strain genomes for metagenomic binning, comparative biology and taxonomic classification.</title>
        <authorList>
            <person name="Goeker M."/>
        </authorList>
    </citation>
    <scope>NUCLEOTIDE SEQUENCE [LARGE SCALE GENOMIC DNA]</scope>
    <source>
        <strain evidence="3 4">K24</strain>
    </source>
</reference>
<dbReference type="InterPro" id="IPR027785">
    <property type="entry name" value="UvrD-like_helicase_C"/>
</dbReference>
<dbReference type="GO" id="GO:0003677">
    <property type="term" value="F:DNA binding"/>
    <property type="evidence" value="ECO:0007669"/>
    <property type="project" value="InterPro"/>
</dbReference>
<dbReference type="GO" id="GO:0043138">
    <property type="term" value="F:3'-5' DNA helicase activity"/>
    <property type="evidence" value="ECO:0007669"/>
    <property type="project" value="TreeGrafter"/>
</dbReference>
<protein>
    <recommendedName>
        <fullName evidence="1">DNA 3'-5' helicase II</fullName>
    </recommendedName>
</protein>
<evidence type="ECO:0000313" key="4">
    <source>
        <dbReference type="Proteomes" id="UP000292445"/>
    </source>
</evidence>
<gene>
    <name evidence="3" type="ORF">EV675_0432</name>
</gene>
<dbReference type="RefSeq" id="WP_130355784.1">
    <property type="nucleotide sequence ID" value="NZ_SGXC01000001.1"/>
</dbReference>
<keyword evidence="4" id="KW-1185">Reference proteome</keyword>
<organism evidence="3 4">
    <name type="scientific">Pigmentiphaga kullae</name>
    <dbReference type="NCBI Taxonomy" id="151784"/>
    <lineage>
        <taxon>Bacteria</taxon>
        <taxon>Pseudomonadati</taxon>
        <taxon>Pseudomonadota</taxon>
        <taxon>Betaproteobacteria</taxon>
        <taxon>Burkholderiales</taxon>
        <taxon>Alcaligenaceae</taxon>
        <taxon>Pigmentiphaga</taxon>
    </lineage>
</organism>
<evidence type="ECO:0000313" key="3">
    <source>
        <dbReference type="EMBL" id="RZS84415.1"/>
    </source>
</evidence>
<dbReference type="GO" id="GO:0005524">
    <property type="term" value="F:ATP binding"/>
    <property type="evidence" value="ECO:0007669"/>
    <property type="project" value="InterPro"/>
</dbReference>
<dbReference type="OrthoDB" id="393237at2"/>